<keyword evidence="5" id="KW-0539">Nucleus</keyword>
<keyword evidence="7" id="KW-1185">Reference proteome</keyword>
<keyword evidence="3" id="KW-0863">Zinc-finger</keyword>
<sequence>MEEIAENSIGDGNAAALSSTEMSGSRSFAFSIVAPRKEGKQTQNLTEMKPSKDDKMGLELSLSLPNVSWLPIGSTPDGEKEQQPSRVDFDFLESVIAKPVVVAANMFEEMSEREIACLKESARELICDPGQIYMLSVIRQLLPKRSVINLELLLHKCHRTQLRILVAIKTGQAELLEFDFPVFFSDLAEIYVELRCRNLKCQIHLGENICNCKFCAEKNGFCKDCMCMLCSKFDMESTTCSWVGCDKCLHWYHVDCGMQESCFRNVLSASGNGAEMNLFCIACGHTSEMFGFAFKKCGKEFTSEALSRELNYFRRIFSTSNNFRGKRLHEIATLMLSFLEDRANVQEVEHQTAGSFNVEKIWNLFVYCCEVLGRTLTIDKLLDIFKNHGPEWQQLQKTQLKEPEELALKTSGKEKDDLNWTGLLSSPSDPDSVLLERARKLLRGNNGSSRVQGDGLEGMMQIFDNDKHGNNWRSLSSSSSFPIYPPWGAYTKSKKRHLL</sequence>
<reference evidence="7" key="1">
    <citation type="journal article" date="2025" name="Foods">
        <title>Unveiling the Microbial Signatures of Arabica Coffee Cherries: Insights into Ripeness Specific Diversity, Functional Traits, and Implications for Quality and Safety.</title>
        <authorList>
            <consortium name="RefSeq"/>
            <person name="Tenea G.N."/>
            <person name="Cifuentes V."/>
            <person name="Reyes P."/>
            <person name="Cevallos-Vallejos M."/>
        </authorList>
    </citation>
    <scope>NUCLEOTIDE SEQUENCE [LARGE SCALE GENOMIC DNA]</scope>
</reference>
<dbReference type="PANTHER" id="PTHR21736:SF20">
    <property type="entry name" value="PROTEIN OBERON 4"/>
    <property type="match status" value="1"/>
</dbReference>
<dbReference type="RefSeq" id="XP_027064952.2">
    <property type="nucleotide sequence ID" value="XM_027209151.2"/>
</dbReference>
<proteinExistence type="predicted"/>
<keyword evidence="2" id="KW-0479">Metal-binding</keyword>
<dbReference type="GO" id="GO:0008270">
    <property type="term" value="F:zinc ion binding"/>
    <property type="evidence" value="ECO:0007669"/>
    <property type="project" value="UniProtKB-KW"/>
</dbReference>
<evidence type="ECO:0000256" key="2">
    <source>
        <dbReference type="ARBA" id="ARBA00022723"/>
    </source>
</evidence>
<dbReference type="Pfam" id="PF07227">
    <property type="entry name" value="PHD_Oberon"/>
    <property type="match status" value="1"/>
</dbReference>
<dbReference type="GO" id="GO:0010078">
    <property type="term" value="P:maintenance of root meristem identity"/>
    <property type="evidence" value="ECO:0007669"/>
    <property type="project" value="TreeGrafter"/>
</dbReference>
<evidence type="ECO:0000256" key="4">
    <source>
        <dbReference type="ARBA" id="ARBA00022833"/>
    </source>
</evidence>
<dbReference type="PANTHER" id="PTHR21736">
    <property type="entry name" value="VERNALIZATION-INSENSITIVE PROTEIN 3"/>
    <property type="match status" value="1"/>
</dbReference>
<feature type="domain" description="Oberon-like PHD finger" evidence="6">
    <location>
        <begin position="196"/>
        <end position="313"/>
    </location>
</feature>
<protein>
    <submittedName>
        <fullName evidence="8">Protein OBERON 4 isoform X1</fullName>
    </submittedName>
</protein>
<dbReference type="GO" id="GO:0010468">
    <property type="term" value="P:regulation of gene expression"/>
    <property type="evidence" value="ECO:0007669"/>
    <property type="project" value="TreeGrafter"/>
</dbReference>
<reference evidence="8" key="2">
    <citation type="submission" date="2025-08" db="UniProtKB">
        <authorList>
            <consortium name="RefSeq"/>
        </authorList>
    </citation>
    <scope>IDENTIFICATION</scope>
    <source>
        <tissue evidence="8">Leaves</tissue>
    </source>
</reference>
<dbReference type="Proteomes" id="UP001652660">
    <property type="component" value="Chromosome 5c"/>
</dbReference>
<evidence type="ECO:0000313" key="8">
    <source>
        <dbReference type="RefSeq" id="XP_027064952.2"/>
    </source>
</evidence>
<comment type="subcellular location">
    <subcellularLocation>
        <location evidence="1">Nucleus</location>
    </subcellularLocation>
</comment>
<dbReference type="GeneID" id="113690987"/>
<evidence type="ECO:0000256" key="1">
    <source>
        <dbReference type="ARBA" id="ARBA00004123"/>
    </source>
</evidence>
<dbReference type="GO" id="GO:0010071">
    <property type="term" value="P:root meristem specification"/>
    <property type="evidence" value="ECO:0007669"/>
    <property type="project" value="TreeGrafter"/>
</dbReference>
<dbReference type="GO" id="GO:0005634">
    <property type="term" value="C:nucleus"/>
    <property type="evidence" value="ECO:0007669"/>
    <property type="project" value="UniProtKB-SubCell"/>
</dbReference>
<evidence type="ECO:0000256" key="5">
    <source>
        <dbReference type="ARBA" id="ARBA00023242"/>
    </source>
</evidence>
<dbReference type="InterPro" id="IPR004082">
    <property type="entry name" value="OBERON"/>
</dbReference>
<dbReference type="PRINTS" id="PR01544">
    <property type="entry name" value="ARATH130DUF"/>
</dbReference>
<evidence type="ECO:0000313" key="7">
    <source>
        <dbReference type="Proteomes" id="UP001652660"/>
    </source>
</evidence>
<name>A0A6P6SHF6_COFAR</name>
<gene>
    <name evidence="8" type="primary">LOC113690987</name>
</gene>
<evidence type="ECO:0000259" key="6">
    <source>
        <dbReference type="Pfam" id="PF07227"/>
    </source>
</evidence>
<accession>A0A6P6SHF6</accession>
<evidence type="ECO:0000256" key="3">
    <source>
        <dbReference type="ARBA" id="ARBA00022771"/>
    </source>
</evidence>
<organism evidence="7 8">
    <name type="scientific">Coffea arabica</name>
    <name type="common">Arabian coffee</name>
    <dbReference type="NCBI Taxonomy" id="13443"/>
    <lineage>
        <taxon>Eukaryota</taxon>
        <taxon>Viridiplantae</taxon>
        <taxon>Streptophyta</taxon>
        <taxon>Embryophyta</taxon>
        <taxon>Tracheophyta</taxon>
        <taxon>Spermatophyta</taxon>
        <taxon>Magnoliopsida</taxon>
        <taxon>eudicotyledons</taxon>
        <taxon>Gunneridae</taxon>
        <taxon>Pentapetalae</taxon>
        <taxon>asterids</taxon>
        <taxon>lamiids</taxon>
        <taxon>Gentianales</taxon>
        <taxon>Rubiaceae</taxon>
        <taxon>Ixoroideae</taxon>
        <taxon>Gardenieae complex</taxon>
        <taxon>Bertiereae - Coffeeae clade</taxon>
        <taxon>Coffeeae</taxon>
        <taxon>Coffea</taxon>
    </lineage>
</organism>
<dbReference type="InterPro" id="IPR032881">
    <property type="entry name" value="Oberon-like_PHD"/>
</dbReference>
<dbReference type="OrthoDB" id="784473at2759"/>
<keyword evidence="4" id="KW-0862">Zinc</keyword>
<dbReference type="GO" id="GO:0010492">
    <property type="term" value="P:maintenance of shoot apical meristem identity"/>
    <property type="evidence" value="ECO:0007669"/>
    <property type="project" value="TreeGrafter"/>
</dbReference>
<dbReference type="AlphaFoldDB" id="A0A6P6SHF6"/>